<dbReference type="EMBL" id="QYUN01000002">
    <property type="protein sequence ID" value="RJG05349.1"/>
    <property type="molecule type" value="Genomic_DNA"/>
</dbReference>
<organism evidence="1 2">
    <name type="scientific">Noviherbaspirillum cavernae</name>
    <dbReference type="NCBI Taxonomy" id="2320862"/>
    <lineage>
        <taxon>Bacteria</taxon>
        <taxon>Pseudomonadati</taxon>
        <taxon>Pseudomonadota</taxon>
        <taxon>Betaproteobacteria</taxon>
        <taxon>Burkholderiales</taxon>
        <taxon>Oxalobacteraceae</taxon>
        <taxon>Noviherbaspirillum</taxon>
    </lineage>
</organism>
<accession>A0A418WYM3</accession>
<dbReference type="AlphaFoldDB" id="A0A418WYM3"/>
<gene>
    <name evidence="1" type="ORF">D3870_04330</name>
</gene>
<name>A0A418WYM3_9BURK</name>
<comment type="caution">
    <text evidence="1">The sequence shown here is derived from an EMBL/GenBank/DDBJ whole genome shotgun (WGS) entry which is preliminary data.</text>
</comment>
<dbReference type="Proteomes" id="UP000285190">
    <property type="component" value="Unassembled WGS sequence"/>
</dbReference>
<sequence length="84" mass="9738">MAVLKNCRASIAMSKSEHPKSKQILTKNAYDFFGHDMFYFLAIGQDMLYPRKISGFSIAVTARIFRYREQSFGQFILYIWAGNT</sequence>
<evidence type="ECO:0000313" key="1">
    <source>
        <dbReference type="EMBL" id="RJG05349.1"/>
    </source>
</evidence>
<proteinExistence type="predicted"/>
<evidence type="ECO:0000313" key="2">
    <source>
        <dbReference type="Proteomes" id="UP000285190"/>
    </source>
</evidence>
<keyword evidence="2" id="KW-1185">Reference proteome</keyword>
<protein>
    <submittedName>
        <fullName evidence="1">Uncharacterized protein</fullName>
    </submittedName>
</protein>
<reference evidence="1 2" key="1">
    <citation type="submission" date="2018-09" db="EMBL/GenBank/DDBJ databases">
        <authorList>
            <person name="Zhu H."/>
        </authorList>
    </citation>
    <scope>NUCLEOTIDE SEQUENCE [LARGE SCALE GENOMIC DNA]</scope>
    <source>
        <strain evidence="1 2">K2R10-39</strain>
    </source>
</reference>